<organism evidence="1 2">
    <name type="scientific">Mycena pura</name>
    <dbReference type="NCBI Taxonomy" id="153505"/>
    <lineage>
        <taxon>Eukaryota</taxon>
        <taxon>Fungi</taxon>
        <taxon>Dikarya</taxon>
        <taxon>Basidiomycota</taxon>
        <taxon>Agaricomycotina</taxon>
        <taxon>Agaricomycetes</taxon>
        <taxon>Agaricomycetidae</taxon>
        <taxon>Agaricales</taxon>
        <taxon>Marasmiineae</taxon>
        <taxon>Mycenaceae</taxon>
        <taxon>Mycena</taxon>
    </lineage>
</organism>
<reference evidence="1" key="1">
    <citation type="submission" date="2023-03" db="EMBL/GenBank/DDBJ databases">
        <title>Massive genome expansion in bonnet fungi (Mycena s.s.) driven by repeated elements and novel gene families across ecological guilds.</title>
        <authorList>
            <consortium name="Lawrence Berkeley National Laboratory"/>
            <person name="Harder C.B."/>
            <person name="Miyauchi S."/>
            <person name="Viragh M."/>
            <person name="Kuo A."/>
            <person name="Thoen E."/>
            <person name="Andreopoulos B."/>
            <person name="Lu D."/>
            <person name="Skrede I."/>
            <person name="Drula E."/>
            <person name="Henrissat B."/>
            <person name="Morin E."/>
            <person name="Kohler A."/>
            <person name="Barry K."/>
            <person name="LaButti K."/>
            <person name="Morin E."/>
            <person name="Salamov A."/>
            <person name="Lipzen A."/>
            <person name="Mereny Z."/>
            <person name="Hegedus B."/>
            <person name="Baldrian P."/>
            <person name="Stursova M."/>
            <person name="Weitz H."/>
            <person name="Taylor A."/>
            <person name="Grigoriev I.V."/>
            <person name="Nagy L.G."/>
            <person name="Martin F."/>
            <person name="Kauserud H."/>
        </authorList>
    </citation>
    <scope>NUCLEOTIDE SEQUENCE</scope>
    <source>
        <strain evidence="1">9144</strain>
    </source>
</reference>
<gene>
    <name evidence="1" type="ORF">GGX14DRAFT_406508</name>
</gene>
<proteinExistence type="predicted"/>
<dbReference type="EMBL" id="JARJCW010000122">
    <property type="protein sequence ID" value="KAJ7192255.1"/>
    <property type="molecule type" value="Genomic_DNA"/>
</dbReference>
<evidence type="ECO:0000313" key="1">
    <source>
        <dbReference type="EMBL" id="KAJ7192255.1"/>
    </source>
</evidence>
<keyword evidence="2" id="KW-1185">Reference proteome</keyword>
<accession>A0AAD6UTY3</accession>
<name>A0AAD6UTY3_9AGAR</name>
<dbReference type="Proteomes" id="UP001219525">
    <property type="component" value="Unassembled WGS sequence"/>
</dbReference>
<evidence type="ECO:0000313" key="2">
    <source>
        <dbReference type="Proteomes" id="UP001219525"/>
    </source>
</evidence>
<dbReference type="AlphaFoldDB" id="A0AAD6UTY3"/>
<sequence length="189" mass="20488">MSALLKTLTPDSFLFNCVYYCRTIKGISIDSWANPSGSGGDRGGGGGAYPERRQCAAMEMKDAATWIEDAATSTSWGSDTSLTLRRDPPPCIRISRERCGMMWAELCPPINVTGRAEPIVQVDVETLIMSHHGTIADAEIIGGQHTACISAHVARTALLVVADDLGDIWLVFEPKITKKIFLVFGTSLR</sequence>
<protein>
    <submittedName>
        <fullName evidence="1">Uncharacterized protein</fullName>
    </submittedName>
</protein>
<comment type="caution">
    <text evidence="1">The sequence shown here is derived from an EMBL/GenBank/DDBJ whole genome shotgun (WGS) entry which is preliminary data.</text>
</comment>